<evidence type="ECO:0000313" key="1">
    <source>
        <dbReference type="EMBL" id="CEM53384.1"/>
    </source>
</evidence>
<protein>
    <submittedName>
        <fullName evidence="1">Uncharacterized protein</fullName>
    </submittedName>
</protein>
<dbReference type="VEuPathDB" id="CryptoDB:Cvel_11913"/>
<gene>
    <name evidence="1" type="ORF">Cvel_11913</name>
</gene>
<sequence>MEVVEIEHMIEGMGLLQDTEDPREKNVILSLKQGMSSPDLQNPSRQFLAGRLSFFLENMHLLFPSSSVVEASVKLLQDFVDSDHVRLRIVALLCFLFSKGIIMEAEKDAALLNTAIRATQLGRDGGSAVDQQQNNNNNSTVDALQKARAAILRASSTAKKCMRLQFCSQPEATVQGKGRDKKVQVKQMFQSPPPVIPLPPVDHWRLNELHEAGAQAGVVLASGYAIPVRVTEDDKFEMFVPLSWSKYREFPLFPCGEWVVTNRHYQTDLDSPLSDLSPLRSHLQGQHSDRLRSSLILLPSRILSRRQAGVFSARDREGRGATTGDPRRSGACLRVLQGPMLRGGHRGTLRTVNARRSLGDGYFIEIDLKEKKQEAAAAAAAARRLQRGDKWWFVILRSANGSGPSSSLSLALSVLITFLFLCPLPFLRLPSFNDRCASPVVRADASMDG</sequence>
<accession>A0A0G4I8P6</accession>
<dbReference type="AlphaFoldDB" id="A0A0G4I8P6"/>
<dbReference type="EMBL" id="CDMZ01005663">
    <property type="protein sequence ID" value="CEM53384.1"/>
    <property type="molecule type" value="Genomic_DNA"/>
</dbReference>
<proteinExistence type="predicted"/>
<name>A0A0G4I8P6_9ALVE</name>
<organism evidence="1">
    <name type="scientific">Chromera velia CCMP2878</name>
    <dbReference type="NCBI Taxonomy" id="1169474"/>
    <lineage>
        <taxon>Eukaryota</taxon>
        <taxon>Sar</taxon>
        <taxon>Alveolata</taxon>
        <taxon>Colpodellida</taxon>
        <taxon>Chromeraceae</taxon>
        <taxon>Chromera</taxon>
    </lineage>
</organism>
<reference evidence="1" key="1">
    <citation type="submission" date="2014-11" db="EMBL/GenBank/DDBJ databases">
        <authorList>
            <person name="Otto D Thomas"/>
            <person name="Naeem Raeece"/>
        </authorList>
    </citation>
    <scope>NUCLEOTIDE SEQUENCE</scope>
</reference>